<reference evidence="2 3" key="1">
    <citation type="submission" date="2022-09" db="EMBL/GenBank/DDBJ databases">
        <authorList>
            <person name="Palmer J.M."/>
        </authorList>
    </citation>
    <scope>NUCLEOTIDE SEQUENCE [LARGE SCALE GENOMIC DNA]</scope>
    <source>
        <strain evidence="2 3">DSM 7382</strain>
    </source>
</reference>
<feature type="region of interest" description="Disordered" evidence="1">
    <location>
        <begin position="1"/>
        <end position="79"/>
    </location>
</feature>
<feature type="compositionally biased region" description="Polar residues" evidence="1">
    <location>
        <begin position="151"/>
        <end position="162"/>
    </location>
</feature>
<feature type="compositionally biased region" description="Pro residues" evidence="1">
    <location>
        <begin position="209"/>
        <end position="219"/>
    </location>
</feature>
<feature type="compositionally biased region" description="Polar residues" evidence="1">
    <location>
        <begin position="592"/>
        <end position="609"/>
    </location>
</feature>
<feature type="region of interest" description="Disordered" evidence="1">
    <location>
        <begin position="421"/>
        <end position="609"/>
    </location>
</feature>
<feature type="region of interest" description="Disordered" evidence="1">
    <location>
        <begin position="94"/>
        <end position="185"/>
    </location>
</feature>
<gene>
    <name evidence="2" type="ORF">QCA50_000340</name>
</gene>
<feature type="compositionally biased region" description="Basic and acidic residues" evidence="1">
    <location>
        <begin position="540"/>
        <end position="551"/>
    </location>
</feature>
<feature type="compositionally biased region" description="Low complexity" evidence="1">
    <location>
        <begin position="429"/>
        <end position="439"/>
    </location>
</feature>
<sequence>MPTPLSPQPTNIQHSEPVADSGHKSAKRQSDVNQSVKSKKGGSQPAASAPKTVSDAMHQQLVAASQQEAQKKLSRKSSKPIINWFQRKLLVGNRARRASDADALHASHIGGTRSPVHREKRRSSGPVPPLPTVTSKKRNIKNGKQARPASTVASLKPNTISLNEEDNASSIDDGRTYESGDRRRVSSALESVWSPNSVYEADEDASVRPIPPSAPPSPSPSRSSSSYLSDPRTFASMAASTKPTTLLSVDLTGGVAHIAQAPPTPTMPNHRLGAHIRTHSSGPGGAGSITFSALPPSSRPSSNGHRSTSSRGENNPVQFQAPQHTTHHPRNNPRPSSPPLDDASMLTLASSAFGIPGARNGIGALALSGRGSIADDSLSHFSHPTYLGDSTSHFVFGEGDDDRLDVERDAYGDIDASVRALRPRSSRRGSWASEASGWSAGMGGASPSVGPGTPSGLRDRSLWTNGSYRTGPRSISDTETSSVSNADDYDDDGQGSPNSAETSHTKAEDISVKSTIDTEVTTDTQKDDAKPAISSIPENVVRETPKDKLLDTPKGTLVPLEDVPSLPSSDSTPTEKDELSVPELHISHDESPNTATSDVFVSAPSTPSS</sequence>
<feature type="compositionally biased region" description="Low complexity" evidence="1">
    <location>
        <begin position="220"/>
        <end position="231"/>
    </location>
</feature>
<evidence type="ECO:0000256" key="1">
    <source>
        <dbReference type="SAM" id="MobiDB-lite"/>
    </source>
</evidence>
<feature type="region of interest" description="Disordered" evidence="1">
    <location>
        <begin position="198"/>
        <end position="231"/>
    </location>
</feature>
<feature type="region of interest" description="Disordered" evidence="1">
    <location>
        <begin position="258"/>
        <end position="343"/>
    </location>
</feature>
<feature type="compositionally biased region" description="Basic and acidic residues" evidence="1">
    <location>
        <begin position="172"/>
        <end position="184"/>
    </location>
</feature>
<feature type="compositionally biased region" description="Polar residues" evidence="1">
    <location>
        <begin position="512"/>
        <end position="523"/>
    </location>
</feature>
<accession>A0AAW0GWF6</accession>
<evidence type="ECO:0000313" key="3">
    <source>
        <dbReference type="Proteomes" id="UP001385951"/>
    </source>
</evidence>
<evidence type="ECO:0000313" key="2">
    <source>
        <dbReference type="EMBL" id="KAK7695704.1"/>
    </source>
</evidence>
<name>A0AAW0GWF6_9APHY</name>
<comment type="caution">
    <text evidence="2">The sequence shown here is derived from an EMBL/GenBank/DDBJ whole genome shotgun (WGS) entry which is preliminary data.</text>
</comment>
<feature type="compositionally biased region" description="Polar residues" evidence="1">
    <location>
        <begin position="462"/>
        <end position="485"/>
    </location>
</feature>
<organism evidence="2 3">
    <name type="scientific">Cerrena zonata</name>
    <dbReference type="NCBI Taxonomy" id="2478898"/>
    <lineage>
        <taxon>Eukaryota</taxon>
        <taxon>Fungi</taxon>
        <taxon>Dikarya</taxon>
        <taxon>Basidiomycota</taxon>
        <taxon>Agaricomycotina</taxon>
        <taxon>Agaricomycetes</taxon>
        <taxon>Polyporales</taxon>
        <taxon>Cerrenaceae</taxon>
        <taxon>Cerrena</taxon>
    </lineage>
</organism>
<dbReference type="EMBL" id="JASBNA010000001">
    <property type="protein sequence ID" value="KAK7695704.1"/>
    <property type="molecule type" value="Genomic_DNA"/>
</dbReference>
<protein>
    <recommendedName>
        <fullName evidence="4">Homeobox domain-containing protein</fullName>
    </recommendedName>
</protein>
<feature type="compositionally biased region" description="Basic and acidic residues" evidence="1">
    <location>
        <begin position="573"/>
        <end position="591"/>
    </location>
</feature>
<feature type="compositionally biased region" description="Polar residues" evidence="1">
    <location>
        <begin position="299"/>
        <end position="324"/>
    </location>
</feature>
<proteinExistence type="predicted"/>
<keyword evidence="3" id="KW-1185">Reference proteome</keyword>
<dbReference type="Proteomes" id="UP001385951">
    <property type="component" value="Unassembled WGS sequence"/>
</dbReference>
<dbReference type="AlphaFoldDB" id="A0AAW0GWF6"/>
<evidence type="ECO:0008006" key="4">
    <source>
        <dbReference type="Google" id="ProtNLM"/>
    </source>
</evidence>